<accession>A0A565B453</accession>
<comment type="caution">
    <text evidence="2">The sequence shown here is derived from an EMBL/GenBank/DDBJ whole genome shotgun (WGS) entry which is preliminary data.</text>
</comment>
<evidence type="ECO:0000259" key="1">
    <source>
        <dbReference type="Pfam" id="PF08268"/>
    </source>
</evidence>
<dbReference type="PANTHER" id="PTHR31111:SF78">
    <property type="entry name" value="F-BOX ASSOCIATED UBIQUITINATION EFFECTOR FAMILY PROTEIN"/>
    <property type="match status" value="1"/>
</dbReference>
<dbReference type="PANTHER" id="PTHR31111">
    <property type="entry name" value="BNAA05G37150D PROTEIN-RELATED"/>
    <property type="match status" value="1"/>
</dbReference>
<dbReference type="OrthoDB" id="1112282at2759"/>
<dbReference type="EMBL" id="CABITT030000003">
    <property type="protein sequence ID" value="VVA96421.1"/>
    <property type="molecule type" value="Genomic_DNA"/>
</dbReference>
<dbReference type="InterPro" id="IPR036047">
    <property type="entry name" value="F-box-like_dom_sf"/>
</dbReference>
<organism evidence="2 3">
    <name type="scientific">Arabis nemorensis</name>
    <dbReference type="NCBI Taxonomy" id="586526"/>
    <lineage>
        <taxon>Eukaryota</taxon>
        <taxon>Viridiplantae</taxon>
        <taxon>Streptophyta</taxon>
        <taxon>Embryophyta</taxon>
        <taxon>Tracheophyta</taxon>
        <taxon>Spermatophyta</taxon>
        <taxon>Magnoliopsida</taxon>
        <taxon>eudicotyledons</taxon>
        <taxon>Gunneridae</taxon>
        <taxon>Pentapetalae</taxon>
        <taxon>rosids</taxon>
        <taxon>malvids</taxon>
        <taxon>Brassicales</taxon>
        <taxon>Brassicaceae</taxon>
        <taxon>Arabideae</taxon>
        <taxon>Arabis</taxon>
    </lineage>
</organism>
<dbReference type="AlphaFoldDB" id="A0A565B453"/>
<name>A0A565B453_9BRAS</name>
<sequence>MKKNNPQIVKRSRVKRRDEEGDENLYENLIIEILIKLPLKSVARPIPVSKLWYYTIRGKCFKDLFWTRSLTRPCFLIAFRCDEDWFFHTASHEPQSSLHSTTSTILNKDHRISQPIRGLICALKASKMVICNPCTGQVAALPNVKIWRRSISTFLGYDSVEHVHKILCMTVLNVSQDHEAVVSEEHQVLTLGDQKKRWRKIECQHPHCPATKGLFINGVIYYVVLLKHLITYLCCLVEL</sequence>
<dbReference type="InterPro" id="IPR017451">
    <property type="entry name" value="F-box-assoc_interact_dom"/>
</dbReference>
<dbReference type="Proteomes" id="UP000489600">
    <property type="component" value="Unassembled WGS sequence"/>
</dbReference>
<dbReference type="InterPro" id="IPR013187">
    <property type="entry name" value="F-box-assoc_dom_typ3"/>
</dbReference>
<feature type="domain" description="F-box associated beta-propeller type 3" evidence="1">
    <location>
        <begin position="75"/>
        <end position="227"/>
    </location>
</feature>
<protein>
    <recommendedName>
        <fullName evidence="1">F-box associated beta-propeller type 3 domain-containing protein</fullName>
    </recommendedName>
</protein>
<keyword evidence="3" id="KW-1185">Reference proteome</keyword>
<reference evidence="2" key="1">
    <citation type="submission" date="2019-07" db="EMBL/GenBank/DDBJ databases">
        <authorList>
            <person name="Dittberner H."/>
        </authorList>
    </citation>
    <scope>NUCLEOTIDE SEQUENCE [LARGE SCALE GENOMIC DNA]</scope>
</reference>
<proteinExistence type="predicted"/>
<evidence type="ECO:0000313" key="2">
    <source>
        <dbReference type="EMBL" id="VVA96421.1"/>
    </source>
</evidence>
<gene>
    <name evidence="2" type="ORF">ANE_LOCUS6866</name>
</gene>
<evidence type="ECO:0000313" key="3">
    <source>
        <dbReference type="Proteomes" id="UP000489600"/>
    </source>
</evidence>
<dbReference type="NCBIfam" id="TIGR01640">
    <property type="entry name" value="F_box_assoc_1"/>
    <property type="match status" value="1"/>
</dbReference>
<dbReference type="Pfam" id="PF08268">
    <property type="entry name" value="FBA_3"/>
    <property type="match status" value="1"/>
</dbReference>
<dbReference type="SUPFAM" id="SSF81383">
    <property type="entry name" value="F-box domain"/>
    <property type="match status" value="1"/>
</dbReference>